<proteinExistence type="predicted"/>
<organism evidence="1">
    <name type="scientific">Spongospora subterranea</name>
    <dbReference type="NCBI Taxonomy" id="70186"/>
    <lineage>
        <taxon>Eukaryota</taxon>
        <taxon>Sar</taxon>
        <taxon>Rhizaria</taxon>
        <taxon>Endomyxa</taxon>
        <taxon>Phytomyxea</taxon>
        <taxon>Plasmodiophorida</taxon>
        <taxon>Plasmodiophoridae</taxon>
        <taxon>Spongospora</taxon>
    </lineage>
</organism>
<evidence type="ECO:0000313" key="1">
    <source>
        <dbReference type="EMBL" id="CRZ00664.1"/>
    </source>
</evidence>
<accession>A0A0H5QYL3</accession>
<reference evidence="1" key="1">
    <citation type="submission" date="2015-04" db="EMBL/GenBank/DDBJ databases">
        <title>The genome sequence of the plant pathogenic Rhizarian Plasmodiophora brassicae reveals insights in its biotrophic life cycle and the origin of chitin synthesis.</title>
        <authorList>
            <person name="Schwelm A."/>
            <person name="Fogelqvist J."/>
            <person name="Knaust A."/>
            <person name="Julke S."/>
            <person name="Lilja T."/>
            <person name="Dhandapani V."/>
            <person name="Bonilla-Rosso G."/>
            <person name="Karlsson M."/>
            <person name="Shevchenko A."/>
            <person name="Choi S.R."/>
            <person name="Kim H.G."/>
            <person name="Park J.Y."/>
            <person name="Lim Y.P."/>
            <person name="Ludwig-Muller J."/>
            <person name="Dixelius C."/>
        </authorList>
    </citation>
    <scope>NUCLEOTIDE SEQUENCE</scope>
    <source>
        <tissue evidence="1">Potato root galls</tissue>
    </source>
</reference>
<name>A0A0H5QYL3_9EUKA</name>
<dbReference type="AlphaFoldDB" id="A0A0H5QYL3"/>
<dbReference type="EMBL" id="HACM01000222">
    <property type="protein sequence ID" value="CRZ00664.1"/>
    <property type="molecule type" value="Transcribed_RNA"/>
</dbReference>
<protein>
    <submittedName>
        <fullName evidence="1">Uncharacterized protein</fullName>
    </submittedName>
</protein>
<sequence>LLIEGNMTQRGEGRKWAPTMGGAEIMQHDLGVMARPDWAELERRPIFQPRNGRASRTFCVVISKNHICLVFRLSELLNKFQKVANILSQFLFKETISDNLKIIL</sequence>
<feature type="non-terminal residue" evidence="1">
    <location>
        <position position="1"/>
    </location>
</feature>